<keyword evidence="3" id="KW-1185">Reference proteome</keyword>
<dbReference type="Proteomes" id="UP001454036">
    <property type="component" value="Unassembled WGS sequence"/>
</dbReference>
<dbReference type="EMBL" id="BAABME010005154">
    <property type="protein sequence ID" value="GAA0164780.1"/>
    <property type="molecule type" value="Genomic_DNA"/>
</dbReference>
<sequence>MPLFMSDDEFARCSHDAMAVAESADAFIRRLYTELDTLKAKDLDKIDGNVSDKDVIKRLKLAVKKQRDKLEHEKTFSRSSQATSGYLAKENDVLRNEVRALSKQLQETKQGADHTVCVAKIQALVEIHEKTREVLKAERAKRKTITKSYDNVAEQRLKLLDELEKHKQAVKAATDEIEKLKNDQGNQLQGASAVELPPGTRLEDLAHSYLEAVEKFDLAAQPTRDEHGGLREAYSSAIYNFQVNSRTGPSCSPSDAINSGLGRRRRVLAVTMEEKENQTGILNLVSRLR</sequence>
<protein>
    <submittedName>
        <fullName evidence="2">Uncharacterized protein</fullName>
    </submittedName>
</protein>
<proteinExistence type="predicted"/>
<reference evidence="2 3" key="1">
    <citation type="submission" date="2024-01" db="EMBL/GenBank/DDBJ databases">
        <title>The complete chloroplast genome sequence of Lithospermum erythrorhizon: insights into the phylogenetic relationship among Boraginaceae species and the maternal lineages of purple gromwells.</title>
        <authorList>
            <person name="Okada T."/>
            <person name="Watanabe K."/>
        </authorList>
    </citation>
    <scope>NUCLEOTIDE SEQUENCE [LARGE SCALE GENOMIC DNA]</scope>
</reference>
<keyword evidence="1" id="KW-0175">Coiled coil</keyword>
<evidence type="ECO:0000313" key="3">
    <source>
        <dbReference type="Proteomes" id="UP001454036"/>
    </source>
</evidence>
<organism evidence="2 3">
    <name type="scientific">Lithospermum erythrorhizon</name>
    <name type="common">Purple gromwell</name>
    <name type="synonym">Lithospermum officinale var. erythrorhizon</name>
    <dbReference type="NCBI Taxonomy" id="34254"/>
    <lineage>
        <taxon>Eukaryota</taxon>
        <taxon>Viridiplantae</taxon>
        <taxon>Streptophyta</taxon>
        <taxon>Embryophyta</taxon>
        <taxon>Tracheophyta</taxon>
        <taxon>Spermatophyta</taxon>
        <taxon>Magnoliopsida</taxon>
        <taxon>eudicotyledons</taxon>
        <taxon>Gunneridae</taxon>
        <taxon>Pentapetalae</taxon>
        <taxon>asterids</taxon>
        <taxon>lamiids</taxon>
        <taxon>Boraginales</taxon>
        <taxon>Boraginaceae</taxon>
        <taxon>Boraginoideae</taxon>
        <taxon>Lithospermeae</taxon>
        <taxon>Lithospermum</taxon>
    </lineage>
</organism>
<accession>A0AAV3QPK9</accession>
<evidence type="ECO:0000256" key="1">
    <source>
        <dbReference type="SAM" id="Coils"/>
    </source>
</evidence>
<feature type="coiled-coil region" evidence="1">
    <location>
        <begin position="91"/>
        <end position="183"/>
    </location>
</feature>
<comment type="caution">
    <text evidence="2">The sequence shown here is derived from an EMBL/GenBank/DDBJ whole genome shotgun (WGS) entry which is preliminary data.</text>
</comment>
<evidence type="ECO:0000313" key="2">
    <source>
        <dbReference type="EMBL" id="GAA0164780.1"/>
    </source>
</evidence>
<name>A0AAV3QPK9_LITER</name>
<gene>
    <name evidence="2" type="ORF">LIER_20335</name>
</gene>
<dbReference type="AlphaFoldDB" id="A0AAV3QPK9"/>